<evidence type="ECO:0000256" key="5">
    <source>
        <dbReference type="SAM" id="SignalP"/>
    </source>
</evidence>
<evidence type="ECO:0000259" key="6">
    <source>
        <dbReference type="Pfam" id="PF13458"/>
    </source>
</evidence>
<organism evidence="7 8">
    <name type="scientific">Pseudohoeflea suaedae</name>
    <dbReference type="NCBI Taxonomy" id="877384"/>
    <lineage>
        <taxon>Bacteria</taxon>
        <taxon>Pseudomonadati</taxon>
        <taxon>Pseudomonadota</taxon>
        <taxon>Alphaproteobacteria</taxon>
        <taxon>Hyphomicrobiales</taxon>
        <taxon>Rhizobiaceae</taxon>
        <taxon>Pseudohoeflea</taxon>
    </lineage>
</organism>
<dbReference type="PANTHER" id="PTHR30483:SF38">
    <property type="entry name" value="BLR7848 PROTEIN"/>
    <property type="match status" value="1"/>
</dbReference>
<gene>
    <name evidence="7" type="ORF">E2A64_15965</name>
</gene>
<proteinExistence type="inferred from homology"/>
<dbReference type="InterPro" id="IPR000709">
    <property type="entry name" value="Leu_Ile_Val-bd"/>
</dbReference>
<dbReference type="GO" id="GO:0006865">
    <property type="term" value="P:amino acid transport"/>
    <property type="evidence" value="ECO:0007669"/>
    <property type="project" value="UniProtKB-KW"/>
</dbReference>
<keyword evidence="4" id="KW-0029">Amino-acid transport</keyword>
<comment type="similarity">
    <text evidence="1">Belongs to the leucine-binding protein family.</text>
</comment>
<dbReference type="Proteomes" id="UP000295131">
    <property type="component" value="Unassembled WGS sequence"/>
</dbReference>
<dbReference type="Gene3D" id="3.40.50.2300">
    <property type="match status" value="2"/>
</dbReference>
<keyword evidence="3 5" id="KW-0732">Signal</keyword>
<accession>A0A4R5PIX5</accession>
<keyword evidence="2" id="KW-0813">Transport</keyword>
<feature type="domain" description="Leucine-binding protein" evidence="6">
    <location>
        <begin position="25"/>
        <end position="374"/>
    </location>
</feature>
<dbReference type="SUPFAM" id="SSF53822">
    <property type="entry name" value="Periplasmic binding protein-like I"/>
    <property type="match status" value="1"/>
</dbReference>
<dbReference type="EMBL" id="SMSI01000003">
    <property type="protein sequence ID" value="TDH35196.1"/>
    <property type="molecule type" value="Genomic_DNA"/>
</dbReference>
<dbReference type="CDD" id="cd06333">
    <property type="entry name" value="PBP1_ABC_RPA1789-like"/>
    <property type="match status" value="1"/>
</dbReference>
<evidence type="ECO:0000256" key="3">
    <source>
        <dbReference type="ARBA" id="ARBA00022729"/>
    </source>
</evidence>
<feature type="chain" id="PRO_5020381987" evidence="5">
    <location>
        <begin position="25"/>
        <end position="382"/>
    </location>
</feature>
<evidence type="ECO:0000256" key="4">
    <source>
        <dbReference type="ARBA" id="ARBA00022970"/>
    </source>
</evidence>
<dbReference type="AlphaFoldDB" id="A0A4R5PIX5"/>
<sequence length="382" mass="40084">MLTKTTTALVTLAALGALSGAAQAEIRLGVSVSATGPAAFLGDPEAKTIEMLVEQLNEKGGINGEKVALTLYDDGGDPNKARTFATRLIEDDEVVAIIGGSTTGTTMSILSVAEGEGIPFISLAGAISIIDPVREYVFKTPHTDRMACEKIFTDMQAQGISKVGMISGTDGFGASMQAQCKEVAGDYGVEIVADETYGPQDADMTPQLTRIRNTDGVQAVLNPGFGQGPAIVTRNVAQLGFDVPLYQSHGVASNAFIELAGADSAEGLRLPGTALLIADSLSEDDPQYEVVTSYTKAFKAAYNQEVSTFGGYAHDAFALMADAISRADDAEDPEAIRDALEKTSGFVGTTGTYSFSPEDHLGLDLSAFRMLEVKDGGWQPVE</sequence>
<comment type="caution">
    <text evidence="7">The sequence shown here is derived from an EMBL/GenBank/DDBJ whole genome shotgun (WGS) entry which is preliminary data.</text>
</comment>
<dbReference type="InterPro" id="IPR051010">
    <property type="entry name" value="BCAA_transport"/>
</dbReference>
<reference evidence="7 8" key="1">
    <citation type="journal article" date="2013" name="Int. J. Syst. Evol. Microbiol.">
        <title>Hoeflea suaedae sp. nov., an endophytic bacterium isolated from the root of the halophyte Suaeda maritima.</title>
        <authorList>
            <person name="Chung E.J."/>
            <person name="Park J.A."/>
            <person name="Pramanik P."/>
            <person name="Bibi F."/>
            <person name="Jeon C.O."/>
            <person name="Chung Y.R."/>
        </authorList>
    </citation>
    <scope>NUCLEOTIDE SEQUENCE [LARGE SCALE GENOMIC DNA]</scope>
    <source>
        <strain evidence="7 8">YC6898</strain>
    </source>
</reference>
<dbReference type="RefSeq" id="WP_133285481.1">
    <property type="nucleotide sequence ID" value="NZ_SMSI01000003.1"/>
</dbReference>
<dbReference type="PANTHER" id="PTHR30483">
    <property type="entry name" value="LEUCINE-SPECIFIC-BINDING PROTEIN"/>
    <property type="match status" value="1"/>
</dbReference>
<evidence type="ECO:0000256" key="1">
    <source>
        <dbReference type="ARBA" id="ARBA00010062"/>
    </source>
</evidence>
<protein>
    <submittedName>
        <fullName evidence="7">ABC transporter substrate-binding protein</fullName>
    </submittedName>
</protein>
<dbReference type="OrthoDB" id="9791590at2"/>
<dbReference type="Pfam" id="PF13458">
    <property type="entry name" value="Peripla_BP_6"/>
    <property type="match status" value="1"/>
</dbReference>
<name>A0A4R5PIX5_9HYPH</name>
<evidence type="ECO:0000313" key="7">
    <source>
        <dbReference type="EMBL" id="TDH35196.1"/>
    </source>
</evidence>
<evidence type="ECO:0000313" key="8">
    <source>
        <dbReference type="Proteomes" id="UP000295131"/>
    </source>
</evidence>
<dbReference type="InterPro" id="IPR028082">
    <property type="entry name" value="Peripla_BP_I"/>
</dbReference>
<dbReference type="InterPro" id="IPR028081">
    <property type="entry name" value="Leu-bd"/>
</dbReference>
<dbReference type="PRINTS" id="PR00337">
    <property type="entry name" value="LEUILEVALBP"/>
</dbReference>
<evidence type="ECO:0000256" key="2">
    <source>
        <dbReference type="ARBA" id="ARBA00022448"/>
    </source>
</evidence>
<keyword evidence="8" id="KW-1185">Reference proteome</keyword>
<feature type="signal peptide" evidence="5">
    <location>
        <begin position="1"/>
        <end position="24"/>
    </location>
</feature>